<dbReference type="Proteomes" id="UP001374579">
    <property type="component" value="Unassembled WGS sequence"/>
</dbReference>
<evidence type="ECO:0000256" key="4">
    <source>
        <dbReference type="ARBA" id="ARBA00022833"/>
    </source>
</evidence>
<dbReference type="Pfam" id="PF00096">
    <property type="entry name" value="zf-C2H2"/>
    <property type="match status" value="4"/>
</dbReference>
<evidence type="ECO:0000256" key="6">
    <source>
        <dbReference type="PROSITE-ProRule" id="PRU00042"/>
    </source>
</evidence>
<gene>
    <name evidence="9" type="ORF">V1264_004349</name>
</gene>
<keyword evidence="5" id="KW-0694">RNA-binding</keyword>
<dbReference type="SMART" id="SM00355">
    <property type="entry name" value="ZnF_C2H2"/>
    <property type="match status" value="9"/>
</dbReference>
<comment type="caution">
    <text evidence="9">The sequence shown here is derived from an EMBL/GenBank/DDBJ whole genome shotgun (WGS) entry which is preliminary data.</text>
</comment>
<dbReference type="PROSITE" id="PS00028">
    <property type="entry name" value="ZINC_FINGER_C2H2_1"/>
    <property type="match status" value="7"/>
</dbReference>
<evidence type="ECO:0000256" key="1">
    <source>
        <dbReference type="ARBA" id="ARBA00022723"/>
    </source>
</evidence>
<dbReference type="AlphaFoldDB" id="A0AAN9B1H3"/>
<dbReference type="PANTHER" id="PTHR46179">
    <property type="entry name" value="ZINC FINGER PROTEIN"/>
    <property type="match status" value="1"/>
</dbReference>
<feature type="domain" description="C2H2-type" evidence="8">
    <location>
        <begin position="167"/>
        <end position="196"/>
    </location>
</feature>
<keyword evidence="2" id="KW-0677">Repeat</keyword>
<evidence type="ECO:0000256" key="3">
    <source>
        <dbReference type="ARBA" id="ARBA00022771"/>
    </source>
</evidence>
<feature type="compositionally biased region" description="Basic residues" evidence="7">
    <location>
        <begin position="300"/>
        <end position="311"/>
    </location>
</feature>
<feature type="domain" description="C2H2-type" evidence="8">
    <location>
        <begin position="38"/>
        <end position="67"/>
    </location>
</feature>
<dbReference type="GO" id="GO:0003723">
    <property type="term" value="F:RNA binding"/>
    <property type="evidence" value="ECO:0007669"/>
    <property type="project" value="UniProtKB-KW"/>
</dbReference>
<dbReference type="GO" id="GO:0006357">
    <property type="term" value="P:regulation of transcription by RNA polymerase II"/>
    <property type="evidence" value="ECO:0007669"/>
    <property type="project" value="TreeGrafter"/>
</dbReference>
<keyword evidence="4" id="KW-0862">Zinc</keyword>
<dbReference type="InterPro" id="IPR054599">
    <property type="entry name" value="TFIIIA_Zfn-C2H2"/>
</dbReference>
<evidence type="ECO:0000256" key="5">
    <source>
        <dbReference type="ARBA" id="ARBA00022884"/>
    </source>
</evidence>
<dbReference type="InterPro" id="IPR051061">
    <property type="entry name" value="Zinc_finger_trans_reg"/>
</dbReference>
<feature type="compositionally biased region" description="Basic residues" evidence="7">
    <location>
        <begin position="319"/>
        <end position="330"/>
    </location>
</feature>
<keyword evidence="3 6" id="KW-0863">Zinc-finger</keyword>
<evidence type="ECO:0000256" key="2">
    <source>
        <dbReference type="ARBA" id="ARBA00022737"/>
    </source>
</evidence>
<feature type="region of interest" description="Disordered" evidence="7">
    <location>
        <begin position="300"/>
        <end position="332"/>
    </location>
</feature>
<keyword evidence="10" id="KW-1185">Reference proteome</keyword>
<evidence type="ECO:0000259" key="8">
    <source>
        <dbReference type="PROSITE" id="PS50157"/>
    </source>
</evidence>
<dbReference type="SUPFAM" id="SSF57667">
    <property type="entry name" value="beta-beta-alpha zinc fingers"/>
    <property type="match status" value="5"/>
</dbReference>
<dbReference type="GO" id="GO:0005634">
    <property type="term" value="C:nucleus"/>
    <property type="evidence" value="ECO:0007669"/>
    <property type="project" value="TreeGrafter"/>
</dbReference>
<proteinExistence type="predicted"/>
<dbReference type="GO" id="GO:0008270">
    <property type="term" value="F:zinc ion binding"/>
    <property type="evidence" value="ECO:0007669"/>
    <property type="project" value="UniProtKB-KW"/>
</dbReference>
<dbReference type="PROSITE" id="PS50157">
    <property type="entry name" value="ZINC_FINGER_C2H2_2"/>
    <property type="match status" value="8"/>
</dbReference>
<evidence type="ECO:0000256" key="7">
    <source>
        <dbReference type="SAM" id="MobiDB-lite"/>
    </source>
</evidence>
<reference evidence="9 10" key="1">
    <citation type="submission" date="2024-02" db="EMBL/GenBank/DDBJ databases">
        <title>Chromosome-scale genome assembly of the rough periwinkle Littorina saxatilis.</title>
        <authorList>
            <person name="De Jode A."/>
            <person name="Faria R."/>
            <person name="Formenti G."/>
            <person name="Sims Y."/>
            <person name="Smith T.P."/>
            <person name="Tracey A."/>
            <person name="Wood J.M.D."/>
            <person name="Zagrodzka Z.B."/>
            <person name="Johannesson K."/>
            <person name="Butlin R.K."/>
            <person name="Leder E.H."/>
        </authorList>
    </citation>
    <scope>NUCLEOTIDE SEQUENCE [LARGE SCALE GENOMIC DNA]</scope>
    <source>
        <strain evidence="9">Snail1</strain>
        <tissue evidence="9">Muscle</tissue>
    </source>
</reference>
<feature type="domain" description="C2H2-type" evidence="8">
    <location>
        <begin position="223"/>
        <end position="251"/>
    </location>
</feature>
<dbReference type="PANTHER" id="PTHR46179:SF20">
    <property type="entry name" value="TRANSCRIPTION FACTOR 3A PROTEIN-RELATED"/>
    <property type="match status" value="1"/>
</dbReference>
<keyword evidence="1" id="KW-0479">Metal-binding</keyword>
<feature type="domain" description="C2H2-type" evidence="8">
    <location>
        <begin position="68"/>
        <end position="98"/>
    </location>
</feature>
<dbReference type="InterPro" id="IPR013087">
    <property type="entry name" value="Znf_C2H2_type"/>
</dbReference>
<protein>
    <recommendedName>
        <fullName evidence="8">C2H2-type domain-containing protein</fullName>
    </recommendedName>
</protein>
<organism evidence="9 10">
    <name type="scientific">Littorina saxatilis</name>
    <dbReference type="NCBI Taxonomy" id="31220"/>
    <lineage>
        <taxon>Eukaryota</taxon>
        <taxon>Metazoa</taxon>
        <taxon>Spiralia</taxon>
        <taxon>Lophotrochozoa</taxon>
        <taxon>Mollusca</taxon>
        <taxon>Gastropoda</taxon>
        <taxon>Caenogastropoda</taxon>
        <taxon>Littorinimorpha</taxon>
        <taxon>Littorinoidea</taxon>
        <taxon>Littorinidae</taxon>
        <taxon>Littorina</taxon>
    </lineage>
</organism>
<dbReference type="Pfam" id="PF22110">
    <property type="entry name" value="TFIIIA_zf-C2H2"/>
    <property type="match status" value="1"/>
</dbReference>
<feature type="domain" description="C2H2-type" evidence="8">
    <location>
        <begin position="104"/>
        <end position="134"/>
    </location>
</feature>
<name>A0AAN9B1H3_9CAEN</name>
<dbReference type="EMBL" id="JBAMIC010000013">
    <property type="protein sequence ID" value="KAK7097358.1"/>
    <property type="molecule type" value="Genomic_DNA"/>
</dbReference>
<dbReference type="FunFam" id="3.30.160.60:FF:002343">
    <property type="entry name" value="Zinc finger protein 33A"/>
    <property type="match status" value="1"/>
</dbReference>
<feature type="domain" description="C2H2-type" evidence="8">
    <location>
        <begin position="137"/>
        <end position="166"/>
    </location>
</feature>
<feature type="domain" description="C2H2-type" evidence="8">
    <location>
        <begin position="194"/>
        <end position="224"/>
    </location>
</feature>
<feature type="domain" description="C2H2-type" evidence="8">
    <location>
        <begin position="282"/>
        <end position="311"/>
    </location>
</feature>
<dbReference type="Gene3D" id="3.30.160.60">
    <property type="entry name" value="Classic Zinc Finger"/>
    <property type="match status" value="8"/>
</dbReference>
<evidence type="ECO:0000313" key="9">
    <source>
        <dbReference type="EMBL" id="KAK7097358.1"/>
    </source>
</evidence>
<sequence length="480" mass="54827">MGDYSKQLMRDSMADDIHVSESESLTQVLFESDDERVHVCTVEGCDKYFKRKDRLIIHLRTHTGERPFKCEEPGCNKSYCRQAHLLRHQENAHNQTPAEDKFFFECEADGCSSVFTQKFNLQKHFKRQHSADVVRPYKCEVEGCDASFRKHHQLSTHSITHTNVNPFKCTHLECRKTFKTSTRLRRHLKVHQGYKCTEEGCGVVFGKWTELRGHKSKAHLQELLCDVCSKIFPKRHLLNIHQRSHHTNVSTLPCPYEGCDREYWHKGNLKTHVLRYHEEQRFPCTVADCGKTFASKQKLKGHHALHNKKQAARTEITCKSKKKRSKRKNTAAKLSGISSVDVVHELDPVFVEIEGHSEDGDFVAVGTLVEGKCAMAGDHEVHHKQIIEDRQESQPEAMRSAEGLHTEERDRLVEPGQSCSISHQNCFAEFVLSSSSCLASDREMSRSGDCEPRTMLDSDVMHACKTITVVDGGDMVKKAT</sequence>
<accession>A0AAN9B1H3</accession>
<evidence type="ECO:0000313" key="10">
    <source>
        <dbReference type="Proteomes" id="UP001374579"/>
    </source>
</evidence>
<dbReference type="InterPro" id="IPR036236">
    <property type="entry name" value="Znf_C2H2_sf"/>
</dbReference>